<sequence>MTANAQTTPDQLANAIRFLAMDAIQKANSGHPGAPMGLADAATVLFTKHIKLDPARPD</sequence>
<organism evidence="6">
    <name type="scientific">hydrothermal vent metagenome</name>
    <dbReference type="NCBI Taxonomy" id="652676"/>
    <lineage>
        <taxon>unclassified sequences</taxon>
        <taxon>metagenomes</taxon>
        <taxon>ecological metagenomes</taxon>
    </lineage>
</organism>
<feature type="non-terminal residue" evidence="6">
    <location>
        <position position="58"/>
    </location>
</feature>
<proteinExistence type="predicted"/>
<comment type="cofactor">
    <cofactor evidence="1">
        <name>thiamine diphosphate</name>
        <dbReference type="ChEBI" id="CHEBI:58937"/>
    </cofactor>
</comment>
<dbReference type="Gene3D" id="3.40.50.970">
    <property type="match status" value="1"/>
</dbReference>
<dbReference type="GO" id="GO:0005829">
    <property type="term" value="C:cytosol"/>
    <property type="evidence" value="ECO:0007669"/>
    <property type="project" value="TreeGrafter"/>
</dbReference>
<evidence type="ECO:0000256" key="1">
    <source>
        <dbReference type="ARBA" id="ARBA00001964"/>
    </source>
</evidence>
<protein>
    <submittedName>
        <fullName evidence="6">Transketolase</fullName>
        <ecNumber evidence="6">2.2.1.1</ecNumber>
    </submittedName>
</protein>
<evidence type="ECO:0000313" key="6">
    <source>
        <dbReference type="EMBL" id="VAV99402.1"/>
    </source>
</evidence>
<dbReference type="InterPro" id="IPR029061">
    <property type="entry name" value="THDP-binding"/>
</dbReference>
<evidence type="ECO:0000259" key="5">
    <source>
        <dbReference type="Pfam" id="PF00456"/>
    </source>
</evidence>
<dbReference type="InterPro" id="IPR049557">
    <property type="entry name" value="Transketolase_CS"/>
</dbReference>
<dbReference type="EC" id="2.2.1.1" evidence="6"/>
<dbReference type="EMBL" id="UOEE01000275">
    <property type="protein sequence ID" value="VAV99402.1"/>
    <property type="molecule type" value="Genomic_DNA"/>
</dbReference>
<dbReference type="GO" id="GO:0006098">
    <property type="term" value="P:pentose-phosphate shunt"/>
    <property type="evidence" value="ECO:0007669"/>
    <property type="project" value="TreeGrafter"/>
</dbReference>
<feature type="domain" description="Transketolase N-terminal" evidence="5">
    <location>
        <begin position="11"/>
        <end position="57"/>
    </location>
</feature>
<gene>
    <name evidence="6" type="ORF">MNBD_ALPHA06-1671</name>
</gene>
<dbReference type="GO" id="GO:0004802">
    <property type="term" value="F:transketolase activity"/>
    <property type="evidence" value="ECO:0007669"/>
    <property type="project" value="UniProtKB-EC"/>
</dbReference>
<dbReference type="AlphaFoldDB" id="A0A3B0S694"/>
<keyword evidence="4" id="KW-0786">Thiamine pyrophosphate</keyword>
<dbReference type="Pfam" id="PF00456">
    <property type="entry name" value="Transketolase_N"/>
    <property type="match status" value="1"/>
</dbReference>
<dbReference type="SUPFAM" id="SSF52518">
    <property type="entry name" value="Thiamin diphosphate-binding fold (THDP-binding)"/>
    <property type="match status" value="1"/>
</dbReference>
<accession>A0A3B0S694</accession>
<evidence type="ECO:0000256" key="2">
    <source>
        <dbReference type="ARBA" id="ARBA00022679"/>
    </source>
</evidence>
<dbReference type="PANTHER" id="PTHR43522">
    <property type="entry name" value="TRANSKETOLASE"/>
    <property type="match status" value="1"/>
</dbReference>
<dbReference type="InterPro" id="IPR005474">
    <property type="entry name" value="Transketolase_N"/>
</dbReference>
<keyword evidence="2 6" id="KW-0808">Transferase</keyword>
<dbReference type="PROSITE" id="PS00801">
    <property type="entry name" value="TRANSKETOLASE_1"/>
    <property type="match status" value="1"/>
</dbReference>
<keyword evidence="3" id="KW-0479">Metal-binding</keyword>
<reference evidence="6" key="1">
    <citation type="submission" date="2018-06" db="EMBL/GenBank/DDBJ databases">
        <authorList>
            <person name="Zhirakovskaya E."/>
        </authorList>
    </citation>
    <scope>NUCLEOTIDE SEQUENCE</scope>
</reference>
<dbReference type="PANTHER" id="PTHR43522:SF2">
    <property type="entry name" value="TRANSKETOLASE 1-RELATED"/>
    <property type="match status" value="1"/>
</dbReference>
<dbReference type="GO" id="GO:0046872">
    <property type="term" value="F:metal ion binding"/>
    <property type="evidence" value="ECO:0007669"/>
    <property type="project" value="UniProtKB-KW"/>
</dbReference>
<name>A0A3B0S694_9ZZZZ</name>
<evidence type="ECO:0000256" key="4">
    <source>
        <dbReference type="ARBA" id="ARBA00023052"/>
    </source>
</evidence>
<dbReference type="InterPro" id="IPR033247">
    <property type="entry name" value="Transketolase_fam"/>
</dbReference>
<evidence type="ECO:0000256" key="3">
    <source>
        <dbReference type="ARBA" id="ARBA00022723"/>
    </source>
</evidence>